<dbReference type="OrthoDB" id="2958217at2759"/>
<dbReference type="Pfam" id="PF06985">
    <property type="entry name" value="HET"/>
    <property type="match status" value="1"/>
</dbReference>
<keyword evidence="3" id="KW-1185">Reference proteome</keyword>
<protein>
    <recommendedName>
        <fullName evidence="1">Heterokaryon incompatibility domain-containing protein</fullName>
    </recommendedName>
</protein>
<dbReference type="HOGENOM" id="CLU_002639_4_1_1"/>
<evidence type="ECO:0000313" key="3">
    <source>
        <dbReference type="Proteomes" id="UP000054321"/>
    </source>
</evidence>
<evidence type="ECO:0000259" key="1">
    <source>
        <dbReference type="Pfam" id="PF06985"/>
    </source>
</evidence>
<dbReference type="PANTHER" id="PTHR33112:SF16">
    <property type="entry name" value="HETEROKARYON INCOMPATIBILITY DOMAIN-CONTAINING PROTEIN"/>
    <property type="match status" value="1"/>
</dbReference>
<sequence>DWGRISGWLNRCTLEHEACQPLKIGALPNGFRVIDVVERRVVTPSPDCQFVALSYVWGKTPDPTKTMASLSTIEDLEQRGGLQASKLPLVIEDAIQTCILLKQRYLWADRLCIVQDDPVKKQEQIDSMVAIYASAVFALVIAYGDNMNVQIPGVSLHRPTWTSHLQFEGLLVENSLPDFKQTIENTAWSTRGWTYQESILPRRKLFLTGVQVMYECQRG</sequence>
<feature type="domain" description="Heterokaryon incompatibility" evidence="1">
    <location>
        <begin position="50"/>
        <end position="197"/>
    </location>
</feature>
<dbReference type="InterPro" id="IPR010730">
    <property type="entry name" value="HET"/>
</dbReference>
<evidence type="ECO:0000313" key="2">
    <source>
        <dbReference type="EMBL" id="KIM99400.1"/>
    </source>
</evidence>
<name>A0A0C3GTL5_OIDMZ</name>
<feature type="non-terminal residue" evidence="2">
    <location>
        <position position="1"/>
    </location>
</feature>
<reference evidence="2 3" key="1">
    <citation type="submission" date="2014-04" db="EMBL/GenBank/DDBJ databases">
        <authorList>
            <consortium name="DOE Joint Genome Institute"/>
            <person name="Kuo A."/>
            <person name="Martino E."/>
            <person name="Perotto S."/>
            <person name="Kohler A."/>
            <person name="Nagy L.G."/>
            <person name="Floudas D."/>
            <person name="Copeland A."/>
            <person name="Barry K.W."/>
            <person name="Cichocki N."/>
            <person name="Veneault-Fourrey C."/>
            <person name="LaButti K."/>
            <person name="Lindquist E.A."/>
            <person name="Lipzen A."/>
            <person name="Lundell T."/>
            <person name="Morin E."/>
            <person name="Murat C."/>
            <person name="Sun H."/>
            <person name="Tunlid A."/>
            <person name="Henrissat B."/>
            <person name="Grigoriev I.V."/>
            <person name="Hibbett D.S."/>
            <person name="Martin F."/>
            <person name="Nordberg H.P."/>
            <person name="Cantor M.N."/>
            <person name="Hua S.X."/>
        </authorList>
    </citation>
    <scope>NUCLEOTIDE SEQUENCE [LARGE SCALE GENOMIC DNA]</scope>
    <source>
        <strain evidence="2 3">Zn</strain>
    </source>
</reference>
<accession>A0A0C3GTL5</accession>
<feature type="non-terminal residue" evidence="2">
    <location>
        <position position="219"/>
    </location>
</feature>
<dbReference type="EMBL" id="KN832879">
    <property type="protein sequence ID" value="KIM99400.1"/>
    <property type="molecule type" value="Genomic_DNA"/>
</dbReference>
<dbReference type="STRING" id="913774.A0A0C3GTL5"/>
<dbReference type="InParanoid" id="A0A0C3GTL5"/>
<proteinExistence type="predicted"/>
<gene>
    <name evidence="2" type="ORF">OIDMADRAFT_92936</name>
</gene>
<dbReference type="AlphaFoldDB" id="A0A0C3GTL5"/>
<dbReference type="Proteomes" id="UP000054321">
    <property type="component" value="Unassembled WGS sequence"/>
</dbReference>
<reference evidence="3" key="2">
    <citation type="submission" date="2015-01" db="EMBL/GenBank/DDBJ databases">
        <title>Evolutionary Origins and Diversification of the Mycorrhizal Mutualists.</title>
        <authorList>
            <consortium name="DOE Joint Genome Institute"/>
            <consortium name="Mycorrhizal Genomics Consortium"/>
            <person name="Kohler A."/>
            <person name="Kuo A."/>
            <person name="Nagy L.G."/>
            <person name="Floudas D."/>
            <person name="Copeland A."/>
            <person name="Barry K.W."/>
            <person name="Cichocki N."/>
            <person name="Veneault-Fourrey C."/>
            <person name="LaButti K."/>
            <person name="Lindquist E.A."/>
            <person name="Lipzen A."/>
            <person name="Lundell T."/>
            <person name="Morin E."/>
            <person name="Murat C."/>
            <person name="Riley R."/>
            <person name="Ohm R."/>
            <person name="Sun H."/>
            <person name="Tunlid A."/>
            <person name="Henrissat B."/>
            <person name="Grigoriev I.V."/>
            <person name="Hibbett D.S."/>
            <person name="Martin F."/>
        </authorList>
    </citation>
    <scope>NUCLEOTIDE SEQUENCE [LARGE SCALE GENOMIC DNA]</scope>
    <source>
        <strain evidence="3">Zn</strain>
    </source>
</reference>
<organism evidence="2 3">
    <name type="scientific">Oidiodendron maius (strain Zn)</name>
    <dbReference type="NCBI Taxonomy" id="913774"/>
    <lineage>
        <taxon>Eukaryota</taxon>
        <taxon>Fungi</taxon>
        <taxon>Dikarya</taxon>
        <taxon>Ascomycota</taxon>
        <taxon>Pezizomycotina</taxon>
        <taxon>Leotiomycetes</taxon>
        <taxon>Leotiomycetes incertae sedis</taxon>
        <taxon>Myxotrichaceae</taxon>
        <taxon>Oidiodendron</taxon>
    </lineage>
</organism>
<dbReference type="PANTHER" id="PTHR33112">
    <property type="entry name" value="DOMAIN PROTEIN, PUTATIVE-RELATED"/>
    <property type="match status" value="1"/>
</dbReference>